<dbReference type="InterPro" id="IPR028994">
    <property type="entry name" value="Integrin_alpha_N"/>
</dbReference>
<accession>A0A1M4YEI2</accession>
<dbReference type="GO" id="GO:0005576">
    <property type="term" value="C:extracellular region"/>
    <property type="evidence" value="ECO:0007669"/>
    <property type="project" value="UniProtKB-SubCell"/>
</dbReference>
<evidence type="ECO:0000256" key="1">
    <source>
        <dbReference type="ARBA" id="ARBA00004613"/>
    </source>
</evidence>
<feature type="domain" description="Teneurin-like YD-shell" evidence="7">
    <location>
        <begin position="1449"/>
        <end position="1712"/>
    </location>
</feature>
<keyword evidence="4" id="KW-0677">Repeat</keyword>
<dbReference type="InterPro" id="IPR022385">
    <property type="entry name" value="Rhs_assc_core"/>
</dbReference>
<keyword evidence="9" id="KW-1185">Reference proteome</keyword>
<keyword evidence="3" id="KW-0732">Signal</keyword>
<dbReference type="Gene3D" id="2.130.10.130">
    <property type="entry name" value="Integrin alpha, N-terminal"/>
    <property type="match status" value="2"/>
</dbReference>
<dbReference type="SUPFAM" id="SSF69318">
    <property type="entry name" value="Integrin alpha N-terminal domain"/>
    <property type="match status" value="2"/>
</dbReference>
<evidence type="ECO:0000256" key="5">
    <source>
        <dbReference type="ARBA" id="ARBA00023026"/>
    </source>
</evidence>
<dbReference type="InterPro" id="IPR022045">
    <property type="entry name" value="TcdB_toxin_mid/N"/>
</dbReference>
<evidence type="ECO:0000313" key="8">
    <source>
        <dbReference type="EMBL" id="SHF04048.1"/>
    </source>
</evidence>
<feature type="domain" description="Insecticide toxin TcdB middle/N-terminal" evidence="6">
    <location>
        <begin position="711"/>
        <end position="846"/>
    </location>
</feature>
<dbReference type="InterPro" id="IPR013517">
    <property type="entry name" value="FG-GAP"/>
</dbReference>
<keyword evidence="5" id="KW-0843">Virulence</keyword>
<dbReference type="Proteomes" id="UP000184480">
    <property type="component" value="Unassembled WGS sequence"/>
</dbReference>
<evidence type="ECO:0000259" key="7">
    <source>
        <dbReference type="Pfam" id="PF25023"/>
    </source>
</evidence>
<gene>
    <name evidence="8" type="ORF">SAMN05444362_103146</name>
</gene>
<dbReference type="InterPro" id="IPR056823">
    <property type="entry name" value="TEN-like_YD-shell"/>
</dbReference>
<dbReference type="NCBIfam" id="TIGR03696">
    <property type="entry name" value="Rhs_assc_core"/>
    <property type="match status" value="1"/>
</dbReference>
<dbReference type="Pfam" id="PF03534">
    <property type="entry name" value="SpvB"/>
    <property type="match status" value="1"/>
</dbReference>
<dbReference type="RefSeq" id="WP_082141882.1">
    <property type="nucleotide sequence ID" value="NZ_BBXL01000003.1"/>
</dbReference>
<comment type="subcellular location">
    <subcellularLocation>
        <location evidence="1">Secreted</location>
    </subcellularLocation>
</comment>
<evidence type="ECO:0000313" key="9">
    <source>
        <dbReference type="Proteomes" id="UP000184480"/>
    </source>
</evidence>
<evidence type="ECO:0000259" key="6">
    <source>
        <dbReference type="Pfam" id="PF12256"/>
    </source>
</evidence>
<dbReference type="InterPro" id="IPR050708">
    <property type="entry name" value="T6SS_VgrG/RHS"/>
</dbReference>
<dbReference type="OrthoDB" id="6225685at2"/>
<dbReference type="Gene3D" id="2.180.10.10">
    <property type="entry name" value="RHS repeat-associated core"/>
    <property type="match status" value="3"/>
</dbReference>
<dbReference type="Pfam" id="PF13517">
    <property type="entry name" value="FG-GAP_3"/>
    <property type="match status" value="2"/>
</dbReference>
<name>A0A1M4YEI2_9BACT</name>
<dbReference type="PANTHER" id="PTHR32305:SF15">
    <property type="entry name" value="PROTEIN RHSA-RELATED"/>
    <property type="match status" value="1"/>
</dbReference>
<reference evidence="9" key="1">
    <citation type="submission" date="2016-11" db="EMBL/GenBank/DDBJ databases">
        <authorList>
            <person name="Varghese N."/>
            <person name="Submissions S."/>
        </authorList>
    </citation>
    <scope>NUCLEOTIDE SEQUENCE [LARGE SCALE GENOMIC DNA]</scope>
    <source>
        <strain evidence="9">DSM 27370</strain>
    </source>
</reference>
<evidence type="ECO:0000256" key="4">
    <source>
        <dbReference type="ARBA" id="ARBA00022737"/>
    </source>
</evidence>
<keyword evidence="2" id="KW-0964">Secreted</keyword>
<dbReference type="Pfam" id="PF25023">
    <property type="entry name" value="TEN_YD-shell"/>
    <property type="match status" value="1"/>
</dbReference>
<organism evidence="8 9">
    <name type="scientific">Dysgonomonas macrotermitis</name>
    <dbReference type="NCBI Taxonomy" id="1346286"/>
    <lineage>
        <taxon>Bacteria</taxon>
        <taxon>Pseudomonadati</taxon>
        <taxon>Bacteroidota</taxon>
        <taxon>Bacteroidia</taxon>
        <taxon>Bacteroidales</taxon>
        <taxon>Dysgonomonadaceae</taxon>
        <taxon>Dysgonomonas</taxon>
    </lineage>
</organism>
<dbReference type="STRING" id="1346286.SAMN05444362_103146"/>
<dbReference type="PANTHER" id="PTHR32305">
    <property type="match status" value="1"/>
</dbReference>
<evidence type="ECO:0000256" key="2">
    <source>
        <dbReference type="ARBA" id="ARBA00022525"/>
    </source>
</evidence>
<evidence type="ECO:0000256" key="3">
    <source>
        <dbReference type="ARBA" id="ARBA00022729"/>
    </source>
</evidence>
<proteinExistence type="predicted"/>
<protein>
    <submittedName>
        <fullName evidence="8">RHS repeat-associated core domain-containing protein</fullName>
    </submittedName>
</protein>
<dbReference type="GO" id="GO:0005737">
    <property type="term" value="C:cytoplasm"/>
    <property type="evidence" value="ECO:0007669"/>
    <property type="project" value="InterPro"/>
</dbReference>
<dbReference type="EMBL" id="FQUC01000003">
    <property type="protein sequence ID" value="SHF04048.1"/>
    <property type="molecule type" value="Genomic_DNA"/>
</dbReference>
<sequence>MRKYTCILFILYNIFLFAQESMPVNLELKTQLAPQTYNYQAIQTIRFTPGFSFKATGNNYLKAWIDPLNLQPNPYPNNINGGSENSIVGKIKDEITVGPSGQASYEIPITIPSGTGGMAPQLSIVYNSASKDGWLGFGFDLAGLSVINRAPQNLQTDGKITSVNFSQDDRFMLDGNRLIRISPIAQTVDIEYRTENNIFSKIIANGSIANPDEFTVYTKSGLVYTYGSNNSTLRSSSTDIKSNLFWLLVRVTDTKNNYYKVSYYKDDYNGEYYPERIDYTGNDKVTPQLMPYASVRFSYKSTPPLQSYIYGYKVQKSKIIDKIDIYHIENRVKSYDFTYQINLNTNLLTSITEIAADGKKLNPTKFDWNIEKDFKASRQSWAYGSEFEDSTIFPGDFNGDGKMDFMLVPKDKKGIRLYLSNGSSFKYIKTYFDLISENIFHLTVGDFNGDGISDIIVHKREYGADPIYYYDLYTSKISTSGDVSFNLEKTVIGPTFGDYQIKVGDFNGDGAADIFCHLKDQDSYNYLIITSQNLLDKINPLSTSKNAWAQNSHKFRRSEIIDFNGDGLSDVFIFHESGYDLLQSNGNQLALSKQGSIPSIDHHTYFGDFNGDGKTDILITGWNKDPNEGWDNWKIYYSTGMSFDIWSFYKKFNSKDKVIYVGDINGDGTDDFFAIPKISQTNDIPLKYYINEKNGYSFKEYEGHYEGAVDKKDIYIMDINGDGKADMLTHCSRTQNKGYNANLIPTGSNNLLSSITDGLGNKTEISYKPLTDNSVYEKGSTNTYPLSSITTSWYVVDKISQNNGIGGKFEKEYKYKNLLLHKRGRGILGFEYFIEKDITNNTETTSQFEVEPTEFITALKSTEIRANGKLINKSTYTNKLRSYQDKVFTYNTVATTEKQYEVNTGKEYSSINTHTVYDNYGNVTRSVIKYNSTDSVININKYEKDNITKWYLGRLSESSVTRVSSKGTVKRLSKFDYDQESGLLNKEDVEPDNIELGYTKTYKHDKFGNIEESTITPKNTEVKARTKKSKYDSQGRFEIESINALGFTTKRDVNYDLGVVNYEIDPNGLKTEYSYDSFGQLQFTKTPLGNTQTLVLWSQGHSDAPANSIYFTYTEISGAPPVLEFFDGLGRSLRKKVFGTDLGEIVYTDIIYNEKGQVGKTSEPYFPGSTIYWNIPEYDVVGRLKYQSYPDKTGHAYFYDGLKTTTMSPTGIENTTILDQQGRIVESIDNLSNKISYTYDAAGNCETVAGPRTTIKAMFDVIGNRTKLIDPDLGTIEYKYNAYGELIWQKNSEGHIKTVEYDTGGRIIKITETEGVTEYKYDTLKKGLLTSVTSPNYSQSYKYDDYGRIINITEVIDKKTYTTQTSYDKFNRVDEIIYPSGFSIKHNYMTTGYLSEVKNSKSGQVYWTAQTINTRGQIQQFKLGNNLTTTITYNPQKGYITSIKTPGIQDWAYEFNAEGNLTQRKDNRRNLTESFQYDDLNRLAETYHNNVLKEKVLYDAAGNITSKTGVGTKFEYFDNTNKLKSVSGGSYTPPDWAITYTSFNKISQVVQGDNSLILMYGADKQRKKAIYTKNGKTDTRYYAGALYEENILSTGEVKKTHHIFANGGAIAIFEQSSLKGETLLYLHKDHLGSVQAYSDKNGKLVQELSYDAWGRRRSADDWKYYLNIPDAEALHDRGFTGHEHLDMFEMINMNGRMYDPMLGRFLSPDPFVQAPDFTQGLNRYIYCLNNPLSLIDPSGYSWFSKNWKSLVASVVGITVAALVPGGQAIGAVIMKGALGGMASGLAGALLNGANIGQMARSAVTGGLWGGLSASYSFAAGDFAGGNLMKKLFAHSLTQGLLEGAKGGNFKHGFISGLVSAGGSYGLSKAGNLNTFALVSANAIIGGTASELGGGKFANGAITGAYVMLFNQLAHQVKSRSAYSKKIALPIMQTHKQNCLLAVSQMIDQAFGGNRNQLDYRALLNGDSDMGANDPDIDNVPIIKLNKLFDKADGYKVEITLNIKRVLDALDNGAMVVIGYANHARLLQSATTHTSQGQMVNNYFMIDPADAQYKSETITTNSTVQPIVTFGIISR</sequence>
<dbReference type="Pfam" id="PF12256">
    <property type="entry name" value="TcdB_toxin_midN"/>
    <property type="match status" value="1"/>
</dbReference>
<dbReference type="InterPro" id="IPR003284">
    <property type="entry name" value="Sal_SpvB"/>
</dbReference>